<gene>
    <name evidence="2" type="ORF">PHMEG_00022881</name>
</gene>
<dbReference type="Proteomes" id="UP000198211">
    <property type="component" value="Unassembled WGS sequence"/>
</dbReference>
<dbReference type="AlphaFoldDB" id="A0A225VJ08"/>
<feature type="region of interest" description="Disordered" evidence="1">
    <location>
        <begin position="215"/>
        <end position="235"/>
    </location>
</feature>
<reference evidence="3" key="1">
    <citation type="submission" date="2017-03" db="EMBL/GenBank/DDBJ databases">
        <title>Phytopthora megakarya and P. palmivora, two closely related causual agents of cacao black pod achieved similar genome size and gene model numbers by different mechanisms.</title>
        <authorList>
            <person name="Ali S."/>
            <person name="Shao J."/>
            <person name="Larry D.J."/>
            <person name="Kronmiller B."/>
            <person name="Shen D."/>
            <person name="Strem M.D."/>
            <person name="Melnick R.L."/>
            <person name="Guiltinan M.J."/>
            <person name="Tyler B.M."/>
            <person name="Meinhardt L.W."/>
            <person name="Bailey B.A."/>
        </authorList>
    </citation>
    <scope>NUCLEOTIDE SEQUENCE [LARGE SCALE GENOMIC DNA]</scope>
    <source>
        <strain evidence="3">zdho120</strain>
    </source>
</reference>
<protein>
    <submittedName>
        <fullName evidence="2">Uncharacterized protein</fullName>
    </submittedName>
</protein>
<evidence type="ECO:0000313" key="3">
    <source>
        <dbReference type="Proteomes" id="UP000198211"/>
    </source>
</evidence>
<dbReference type="EMBL" id="NBNE01004611">
    <property type="protein sequence ID" value="OWZ05094.1"/>
    <property type="molecule type" value="Genomic_DNA"/>
</dbReference>
<name>A0A225VJ08_9STRA</name>
<sequence>MPSTDPNDADEEMPLAQPTYEYIRGPILTDTKRQRRRYEEKIRERSPRQAKLLMRSPIKASTELRVLDYPAFYILKTPILEVSDEDRIRAIQTKAGNMMNDYVPDLERLFDRLKMNMQQADIEARVAQYFIDFDKIVEENGLIGVLCRQGTLDPALAKVRYRFLVRRLQPEVLWREVKRMAQVTHRHVKTDCISLYELVVDRVKRQHQAHLLHSKMRSSRAGTNRSDDGVIPPMQGRPVRVEQLEGMGAVSNKKKLREAVLVCNSLAETVLMAELVPPPRNGCLFCQGAHWLKDCARTSEAQKDEARNTFVQERKQQRAKRITHLDVVGRAKNYMR</sequence>
<evidence type="ECO:0000256" key="1">
    <source>
        <dbReference type="SAM" id="MobiDB-lite"/>
    </source>
</evidence>
<accession>A0A225VJ08</accession>
<organism evidence="2 3">
    <name type="scientific">Phytophthora megakarya</name>
    <dbReference type="NCBI Taxonomy" id="4795"/>
    <lineage>
        <taxon>Eukaryota</taxon>
        <taxon>Sar</taxon>
        <taxon>Stramenopiles</taxon>
        <taxon>Oomycota</taxon>
        <taxon>Peronosporomycetes</taxon>
        <taxon>Peronosporales</taxon>
        <taxon>Peronosporaceae</taxon>
        <taxon>Phytophthora</taxon>
    </lineage>
</organism>
<dbReference type="OrthoDB" id="109678at2759"/>
<evidence type="ECO:0000313" key="2">
    <source>
        <dbReference type="EMBL" id="OWZ05094.1"/>
    </source>
</evidence>
<comment type="caution">
    <text evidence="2">The sequence shown here is derived from an EMBL/GenBank/DDBJ whole genome shotgun (WGS) entry which is preliminary data.</text>
</comment>
<keyword evidence="3" id="KW-1185">Reference proteome</keyword>
<proteinExistence type="predicted"/>